<accession>A0A261Y072</accession>
<dbReference type="PANTHER" id="PTHR44167:SF24">
    <property type="entry name" value="SERINE_THREONINE-PROTEIN KINASE CHK2"/>
    <property type="match status" value="1"/>
</dbReference>
<dbReference type="GO" id="GO:0004674">
    <property type="term" value="F:protein serine/threonine kinase activity"/>
    <property type="evidence" value="ECO:0007669"/>
    <property type="project" value="TreeGrafter"/>
</dbReference>
<protein>
    <recommendedName>
        <fullName evidence="2">Protein kinase domain-containing protein</fullName>
    </recommendedName>
</protein>
<feature type="compositionally biased region" description="Low complexity" evidence="1">
    <location>
        <begin position="29"/>
        <end position="49"/>
    </location>
</feature>
<dbReference type="AlphaFoldDB" id="A0A261Y072"/>
<dbReference type="GO" id="GO:0005524">
    <property type="term" value="F:ATP binding"/>
    <property type="evidence" value="ECO:0007669"/>
    <property type="project" value="InterPro"/>
</dbReference>
<dbReference type="SMART" id="SM00220">
    <property type="entry name" value="S_TKc"/>
    <property type="match status" value="1"/>
</dbReference>
<dbReference type="OrthoDB" id="4062651at2759"/>
<dbReference type="EMBL" id="MVBO01000057">
    <property type="protein sequence ID" value="OZJ04015.1"/>
    <property type="molecule type" value="Genomic_DNA"/>
</dbReference>
<dbReference type="Proteomes" id="UP000242875">
    <property type="component" value="Unassembled WGS sequence"/>
</dbReference>
<comment type="caution">
    <text evidence="3">The sequence shown here is derived from an EMBL/GenBank/DDBJ whole genome shotgun (WGS) entry which is preliminary data.</text>
</comment>
<evidence type="ECO:0000256" key="1">
    <source>
        <dbReference type="SAM" id="MobiDB-lite"/>
    </source>
</evidence>
<dbReference type="PROSITE" id="PS50011">
    <property type="entry name" value="PROTEIN_KINASE_DOM"/>
    <property type="match status" value="1"/>
</dbReference>
<evidence type="ECO:0000259" key="2">
    <source>
        <dbReference type="PROSITE" id="PS50011"/>
    </source>
</evidence>
<dbReference type="SUPFAM" id="SSF56112">
    <property type="entry name" value="Protein kinase-like (PK-like)"/>
    <property type="match status" value="1"/>
</dbReference>
<organism evidence="3 4">
    <name type="scientific">Bifiguratus adelaidae</name>
    <dbReference type="NCBI Taxonomy" id="1938954"/>
    <lineage>
        <taxon>Eukaryota</taxon>
        <taxon>Fungi</taxon>
        <taxon>Fungi incertae sedis</taxon>
        <taxon>Mucoromycota</taxon>
        <taxon>Mucoromycotina</taxon>
        <taxon>Endogonomycetes</taxon>
        <taxon>Endogonales</taxon>
        <taxon>Endogonales incertae sedis</taxon>
        <taxon>Bifiguratus</taxon>
    </lineage>
</organism>
<proteinExistence type="predicted"/>
<feature type="region of interest" description="Disordered" evidence="1">
    <location>
        <begin position="29"/>
        <end position="55"/>
    </location>
</feature>
<dbReference type="Gene3D" id="1.10.510.10">
    <property type="entry name" value="Transferase(Phosphotransferase) domain 1"/>
    <property type="match status" value="1"/>
</dbReference>
<sequence>MANASVIVSTMISSPSLLSGYMRLSPSSQSQSLSSSMSTPTSSTSSSQPRYAIDPTSQRMMSDTALVDFGTRIRDGKPFAFKTIKNKAFATREVEILRHLGTCNNTIWLEDDFINDAKEHVLVLPVLRSVSIVEQGLVDIQRHFKEIISALAAIHDKDVVHLDVTPANLMQDDEGHLVLIDFGLSHRLNSPSHTSPCCSRGTQGYIAPEFLQDAANVSTKADMYSVGIVLGQMLDGYLPHDLELQYLGGMCVRRDTTDKIVDGLEEFLAAENFGYHAQSRSLSYPGATTVPRAASSSYRSRESAYPTPLLYAVDLLAKLLKSDATHRPTARECLRHPFLSDELKAEDLVGTERSIVQEKVRAYCYYRDMYTCGGKRSWTEGLWTATSHFASVRAPYFEVERYR</sequence>
<name>A0A261Y072_9FUNG</name>
<gene>
    <name evidence="3" type="ORF">BZG36_03766</name>
</gene>
<reference evidence="3 4" key="1">
    <citation type="journal article" date="2017" name="Mycologia">
        <title>Bifiguratus adelaidae, gen. et sp. nov., a new member of Mucoromycotina in endophytic and soil-dwelling habitats.</title>
        <authorList>
            <person name="Torres-Cruz T.J."/>
            <person name="Billingsley Tobias T.L."/>
            <person name="Almatruk M."/>
            <person name="Hesse C."/>
            <person name="Kuske C.R."/>
            <person name="Desiro A."/>
            <person name="Benucci G.M."/>
            <person name="Bonito G."/>
            <person name="Stajich J.E."/>
            <person name="Dunlap C."/>
            <person name="Arnold A.E."/>
            <person name="Porras-Alfaro A."/>
        </authorList>
    </citation>
    <scope>NUCLEOTIDE SEQUENCE [LARGE SCALE GENOMIC DNA]</scope>
    <source>
        <strain evidence="3 4">AZ0501</strain>
    </source>
</reference>
<dbReference type="InterPro" id="IPR000719">
    <property type="entry name" value="Prot_kinase_dom"/>
</dbReference>
<keyword evidence="4" id="KW-1185">Reference proteome</keyword>
<evidence type="ECO:0000313" key="3">
    <source>
        <dbReference type="EMBL" id="OZJ04015.1"/>
    </source>
</evidence>
<dbReference type="InterPro" id="IPR011009">
    <property type="entry name" value="Kinase-like_dom_sf"/>
</dbReference>
<dbReference type="Pfam" id="PF00069">
    <property type="entry name" value="Pkinase"/>
    <property type="match status" value="1"/>
</dbReference>
<dbReference type="GO" id="GO:0044773">
    <property type="term" value="P:mitotic DNA damage checkpoint signaling"/>
    <property type="evidence" value="ECO:0007669"/>
    <property type="project" value="TreeGrafter"/>
</dbReference>
<feature type="domain" description="Protein kinase" evidence="2">
    <location>
        <begin position="1"/>
        <end position="339"/>
    </location>
</feature>
<dbReference type="PANTHER" id="PTHR44167">
    <property type="entry name" value="OVARIAN-SPECIFIC SERINE/THREONINE-PROTEIN KINASE LOK-RELATED"/>
    <property type="match status" value="1"/>
</dbReference>
<evidence type="ECO:0000313" key="4">
    <source>
        <dbReference type="Proteomes" id="UP000242875"/>
    </source>
</evidence>
<dbReference type="GO" id="GO:0005634">
    <property type="term" value="C:nucleus"/>
    <property type="evidence" value="ECO:0007669"/>
    <property type="project" value="TreeGrafter"/>
</dbReference>